<dbReference type="Proteomes" id="UP000280792">
    <property type="component" value="Unassembled WGS sequence"/>
</dbReference>
<accession>A0A3P3VSX0</accession>
<dbReference type="Gene3D" id="3.30.420.10">
    <property type="entry name" value="Ribonuclease H-like superfamily/Ribonuclease H"/>
    <property type="match status" value="1"/>
</dbReference>
<keyword evidence="2" id="KW-1185">Reference proteome</keyword>
<evidence type="ECO:0000313" key="2">
    <source>
        <dbReference type="Proteomes" id="UP000280792"/>
    </source>
</evidence>
<protein>
    <submittedName>
        <fullName evidence="1">Uncharacterized protein</fullName>
    </submittedName>
</protein>
<dbReference type="RefSeq" id="WP_125014262.1">
    <property type="nucleotide sequence ID" value="NZ_QWEZ01000001.1"/>
</dbReference>
<reference evidence="1 2" key="2">
    <citation type="submission" date="2018-12" db="EMBL/GenBank/DDBJ databases">
        <title>Simiduia agarivorans gen. nov., sp. nov., a marine, agarolytic bacterium isolated from shallow coastal water from Keelung, Taiwan.</title>
        <authorList>
            <person name="Shieh W.Y."/>
        </authorList>
    </citation>
    <scope>NUCLEOTIDE SEQUENCE [LARGE SCALE GENOMIC DNA]</scope>
    <source>
        <strain evidence="1 2">GTF-13</strain>
    </source>
</reference>
<organism evidence="1 2">
    <name type="scientific">Aestuariirhabdus litorea</name>
    <dbReference type="NCBI Taxonomy" id="2528527"/>
    <lineage>
        <taxon>Bacteria</taxon>
        <taxon>Pseudomonadati</taxon>
        <taxon>Pseudomonadota</taxon>
        <taxon>Gammaproteobacteria</taxon>
        <taxon>Oceanospirillales</taxon>
        <taxon>Aestuariirhabdaceae</taxon>
        <taxon>Aestuariirhabdus</taxon>
    </lineage>
</organism>
<dbReference type="SUPFAM" id="SSF53098">
    <property type="entry name" value="Ribonuclease H-like"/>
    <property type="match status" value="1"/>
</dbReference>
<comment type="caution">
    <text evidence="1">The sequence shown here is derived from an EMBL/GenBank/DDBJ whole genome shotgun (WGS) entry which is preliminary data.</text>
</comment>
<dbReference type="InterPro" id="IPR036397">
    <property type="entry name" value="RNaseH_sf"/>
</dbReference>
<proteinExistence type="predicted"/>
<dbReference type="GO" id="GO:0003676">
    <property type="term" value="F:nucleic acid binding"/>
    <property type="evidence" value="ECO:0007669"/>
    <property type="project" value="InterPro"/>
</dbReference>
<dbReference type="EMBL" id="QWEZ01000001">
    <property type="protein sequence ID" value="RRJ83873.1"/>
    <property type="molecule type" value="Genomic_DNA"/>
</dbReference>
<dbReference type="InterPro" id="IPR012337">
    <property type="entry name" value="RNaseH-like_sf"/>
</dbReference>
<sequence>MELPLFIDYEASSLHEGSYPIEVGVAMADGSSLSWLIRPEPGWNDWDPVSESVHKIPLALLQREGRGAREVAYELNARFARKVLYCDGLPYDSYWQQRLFEAAGFSAAFELRSVASLLDPAQRACWQAVRDAIAASEAVVLHRADNDARLLQQTWRRLRAQRGRAY</sequence>
<reference evidence="1 2" key="1">
    <citation type="submission" date="2018-08" db="EMBL/GenBank/DDBJ databases">
        <authorList>
            <person name="Khan S.A."/>
        </authorList>
    </citation>
    <scope>NUCLEOTIDE SEQUENCE [LARGE SCALE GENOMIC DNA]</scope>
    <source>
        <strain evidence="1 2">GTF-13</strain>
    </source>
</reference>
<gene>
    <name evidence="1" type="ORF">D0544_01780</name>
</gene>
<dbReference type="AlphaFoldDB" id="A0A3P3VSX0"/>
<name>A0A3P3VSX0_9GAMM</name>
<evidence type="ECO:0000313" key="1">
    <source>
        <dbReference type="EMBL" id="RRJ83873.1"/>
    </source>
</evidence>